<organism evidence="2 3">
    <name type="scientific">Microdochium bolleyi</name>
    <dbReference type="NCBI Taxonomy" id="196109"/>
    <lineage>
        <taxon>Eukaryota</taxon>
        <taxon>Fungi</taxon>
        <taxon>Dikarya</taxon>
        <taxon>Ascomycota</taxon>
        <taxon>Pezizomycotina</taxon>
        <taxon>Sordariomycetes</taxon>
        <taxon>Xylariomycetidae</taxon>
        <taxon>Xylariales</taxon>
        <taxon>Microdochiaceae</taxon>
        <taxon>Microdochium</taxon>
    </lineage>
</organism>
<protein>
    <submittedName>
        <fullName evidence="2">Uncharacterized protein</fullName>
    </submittedName>
</protein>
<evidence type="ECO:0000256" key="1">
    <source>
        <dbReference type="SAM" id="MobiDB-lite"/>
    </source>
</evidence>
<dbReference type="EMBL" id="KQ964247">
    <property type="protein sequence ID" value="KXJ94778.1"/>
    <property type="molecule type" value="Genomic_DNA"/>
</dbReference>
<feature type="region of interest" description="Disordered" evidence="1">
    <location>
        <begin position="66"/>
        <end position="106"/>
    </location>
</feature>
<dbReference type="PROSITE" id="PS51257">
    <property type="entry name" value="PROKAR_LIPOPROTEIN"/>
    <property type="match status" value="1"/>
</dbReference>
<feature type="compositionally biased region" description="Basic residues" evidence="1">
    <location>
        <begin position="96"/>
        <end position="106"/>
    </location>
</feature>
<keyword evidence="3" id="KW-1185">Reference proteome</keyword>
<dbReference type="Proteomes" id="UP000070501">
    <property type="component" value="Unassembled WGS sequence"/>
</dbReference>
<dbReference type="InParanoid" id="A0A136JCF4"/>
<evidence type="ECO:0000313" key="2">
    <source>
        <dbReference type="EMBL" id="KXJ94778.1"/>
    </source>
</evidence>
<name>A0A136JCF4_9PEZI</name>
<proteinExistence type="predicted"/>
<dbReference type="AlphaFoldDB" id="A0A136JCF4"/>
<accession>A0A136JCF4</accession>
<feature type="compositionally biased region" description="Basic and acidic residues" evidence="1">
    <location>
        <begin position="86"/>
        <end position="95"/>
    </location>
</feature>
<sequence>MSYKLPGITGVSKMVQSGLFAFHIIGSCWRRSQNTSHKSGSSAGASEVSAFTIAVCGRSRTYAQGQRLGRAKGCKHVSGSQWWPGGRRDEPEERRRTTRGCRQRDR</sequence>
<reference evidence="3" key="1">
    <citation type="submission" date="2016-02" db="EMBL/GenBank/DDBJ databases">
        <title>Draft genome sequence of Microdochium bolleyi, a fungal endophyte of beachgrass.</title>
        <authorList>
            <consortium name="DOE Joint Genome Institute"/>
            <person name="David A.S."/>
            <person name="May G."/>
            <person name="Haridas S."/>
            <person name="Lim J."/>
            <person name="Wang M."/>
            <person name="Labutti K."/>
            <person name="Lipzen A."/>
            <person name="Barry K."/>
            <person name="Grigoriev I.V."/>
        </authorList>
    </citation>
    <scope>NUCLEOTIDE SEQUENCE [LARGE SCALE GENOMIC DNA]</scope>
    <source>
        <strain evidence="3">J235TASD1</strain>
    </source>
</reference>
<evidence type="ECO:0000313" key="3">
    <source>
        <dbReference type="Proteomes" id="UP000070501"/>
    </source>
</evidence>
<gene>
    <name evidence="2" type="ORF">Micbo1qcDRAFT_46421</name>
</gene>